<proteinExistence type="predicted"/>
<organism evidence="2 3">
    <name type="scientific">Candidatus Adlerbacteria bacterium RIFCSPHIGHO2_02_FULL_52_17</name>
    <dbReference type="NCBI Taxonomy" id="1797240"/>
    <lineage>
        <taxon>Bacteria</taxon>
        <taxon>Candidatus Adleribacteriota</taxon>
    </lineage>
</organism>
<keyword evidence="1" id="KW-0472">Membrane</keyword>
<evidence type="ECO:0000256" key="1">
    <source>
        <dbReference type="SAM" id="Phobius"/>
    </source>
</evidence>
<dbReference type="STRING" id="1797240.A3D68_01175"/>
<dbReference type="AlphaFoldDB" id="A0A1F4XQF1"/>
<dbReference type="EMBL" id="MEWU01000007">
    <property type="protein sequence ID" value="OGC83905.1"/>
    <property type="molecule type" value="Genomic_DNA"/>
</dbReference>
<evidence type="ECO:0000313" key="2">
    <source>
        <dbReference type="EMBL" id="OGC83905.1"/>
    </source>
</evidence>
<dbReference type="Proteomes" id="UP000177564">
    <property type="component" value="Unassembled WGS sequence"/>
</dbReference>
<comment type="caution">
    <text evidence="2">The sequence shown here is derived from an EMBL/GenBank/DDBJ whole genome shotgun (WGS) entry which is preliminary data.</text>
</comment>
<gene>
    <name evidence="2" type="ORF">A3D68_01175</name>
</gene>
<accession>A0A1F4XQF1</accession>
<evidence type="ECO:0000313" key="3">
    <source>
        <dbReference type="Proteomes" id="UP000177564"/>
    </source>
</evidence>
<sequence>MAGVFSITLGASILGMALLLVLKHMELKTGRVLLGSARPAVGRFFHAGMVWLEHILPALLRQALFSAGRALRAWVREVIVRGIVFFERMLELTLTTVREKTRAPKGTGQVSAFLREIADHKKKLLKRSPSERVILDE</sequence>
<protein>
    <submittedName>
        <fullName evidence="2">Uncharacterized protein</fullName>
    </submittedName>
</protein>
<keyword evidence="1" id="KW-1133">Transmembrane helix</keyword>
<name>A0A1F4XQF1_9BACT</name>
<reference evidence="2 3" key="1">
    <citation type="journal article" date="2016" name="Nat. Commun.">
        <title>Thousands of microbial genomes shed light on interconnected biogeochemical processes in an aquifer system.</title>
        <authorList>
            <person name="Anantharaman K."/>
            <person name="Brown C.T."/>
            <person name="Hug L.A."/>
            <person name="Sharon I."/>
            <person name="Castelle C.J."/>
            <person name="Probst A.J."/>
            <person name="Thomas B.C."/>
            <person name="Singh A."/>
            <person name="Wilkins M.J."/>
            <person name="Karaoz U."/>
            <person name="Brodie E.L."/>
            <person name="Williams K.H."/>
            <person name="Hubbard S.S."/>
            <person name="Banfield J.F."/>
        </authorList>
    </citation>
    <scope>NUCLEOTIDE SEQUENCE [LARGE SCALE GENOMIC DNA]</scope>
</reference>
<feature type="transmembrane region" description="Helical" evidence="1">
    <location>
        <begin position="6"/>
        <end position="22"/>
    </location>
</feature>
<keyword evidence="1" id="KW-0812">Transmembrane</keyword>